<dbReference type="Proteomes" id="UP001183390">
    <property type="component" value="Unassembled WGS sequence"/>
</dbReference>
<dbReference type="NCBIfam" id="TIGR04363">
    <property type="entry name" value="LD_lanti_pre"/>
    <property type="match status" value="1"/>
</dbReference>
<dbReference type="EMBL" id="JAVREP010000023">
    <property type="protein sequence ID" value="MDT0331462.1"/>
    <property type="molecule type" value="Genomic_DNA"/>
</dbReference>
<dbReference type="RefSeq" id="WP_311513954.1">
    <property type="nucleotide sequence ID" value="NZ_JAVREP010000023.1"/>
</dbReference>
<gene>
    <name evidence="1" type="ORF">RM479_23870</name>
</gene>
<dbReference type="InterPro" id="IPR027575">
    <property type="entry name" value="LD_lanti_pre"/>
</dbReference>
<keyword evidence="2" id="KW-1185">Reference proteome</keyword>
<evidence type="ECO:0000313" key="2">
    <source>
        <dbReference type="Proteomes" id="UP001183390"/>
    </source>
</evidence>
<protein>
    <submittedName>
        <fullName evidence="1">FxLD family lanthipeptide</fullName>
    </submittedName>
</protein>
<reference evidence="2" key="1">
    <citation type="submission" date="2023-07" db="EMBL/GenBank/DDBJ databases">
        <title>30 novel species of actinomycetes from the DSMZ collection.</title>
        <authorList>
            <person name="Nouioui I."/>
        </authorList>
    </citation>
    <scope>NUCLEOTIDE SEQUENCE [LARGE SCALE GENOMIC DNA]</scope>
    <source>
        <strain evidence="2">DSM 44743</strain>
    </source>
</reference>
<accession>A0ABU2MFQ1</accession>
<comment type="caution">
    <text evidence="1">The sequence shown here is derived from an EMBL/GenBank/DDBJ whole genome shotgun (WGS) entry which is preliminary data.</text>
</comment>
<proteinExistence type="predicted"/>
<sequence length="69" mass="7332">MSTLLAGRTDTGLVPLGRDRALRTTTTDPFDLDLRVEVPVVDQSLWSMTNDGCGQTCQSACAPSCTDNG</sequence>
<evidence type="ECO:0000313" key="1">
    <source>
        <dbReference type="EMBL" id="MDT0331462.1"/>
    </source>
</evidence>
<name>A0ABU2MFQ1_9ACTN</name>
<organism evidence="1 2">
    <name type="scientific">Nocardiopsis lambiniae</name>
    <dbReference type="NCBI Taxonomy" id="3075539"/>
    <lineage>
        <taxon>Bacteria</taxon>
        <taxon>Bacillati</taxon>
        <taxon>Actinomycetota</taxon>
        <taxon>Actinomycetes</taxon>
        <taxon>Streptosporangiales</taxon>
        <taxon>Nocardiopsidaceae</taxon>
        <taxon>Nocardiopsis</taxon>
    </lineage>
</organism>